<keyword evidence="2" id="KW-1185">Reference proteome</keyword>
<organism evidence="1 2">
    <name type="scientific">Papaver somniferum</name>
    <name type="common">Opium poppy</name>
    <dbReference type="NCBI Taxonomy" id="3469"/>
    <lineage>
        <taxon>Eukaryota</taxon>
        <taxon>Viridiplantae</taxon>
        <taxon>Streptophyta</taxon>
        <taxon>Embryophyta</taxon>
        <taxon>Tracheophyta</taxon>
        <taxon>Spermatophyta</taxon>
        <taxon>Magnoliopsida</taxon>
        <taxon>Ranunculales</taxon>
        <taxon>Papaveraceae</taxon>
        <taxon>Papaveroideae</taxon>
        <taxon>Papaver</taxon>
    </lineage>
</organism>
<reference evidence="1 2" key="1">
    <citation type="journal article" date="2018" name="Science">
        <title>The opium poppy genome and morphinan production.</title>
        <authorList>
            <person name="Guo L."/>
            <person name="Winzer T."/>
            <person name="Yang X."/>
            <person name="Li Y."/>
            <person name="Ning Z."/>
            <person name="He Z."/>
            <person name="Teodor R."/>
            <person name="Lu Y."/>
            <person name="Bowser T.A."/>
            <person name="Graham I.A."/>
            <person name="Ye K."/>
        </authorList>
    </citation>
    <scope>NUCLEOTIDE SEQUENCE [LARGE SCALE GENOMIC DNA]</scope>
    <source>
        <strain evidence="2">cv. HN1</strain>
        <tissue evidence="1">Leaves</tissue>
    </source>
</reference>
<gene>
    <name evidence="1" type="ORF">C5167_015144</name>
</gene>
<dbReference type="EMBL" id="CM010717">
    <property type="protein sequence ID" value="RZC56286.1"/>
    <property type="molecule type" value="Genomic_DNA"/>
</dbReference>
<proteinExistence type="predicted"/>
<evidence type="ECO:0000313" key="1">
    <source>
        <dbReference type="EMBL" id="RZC56286.1"/>
    </source>
</evidence>
<dbReference type="Gramene" id="RZC56286">
    <property type="protein sequence ID" value="RZC56286"/>
    <property type="gene ID" value="C5167_015144"/>
</dbReference>
<sequence>MELQRELETASDSLKVVADLEEKTVVVTVDLMEEVPLSS</sequence>
<dbReference type="Proteomes" id="UP000316621">
    <property type="component" value="Chromosome 3"/>
</dbReference>
<accession>A0A4Y7J739</accession>
<name>A0A4Y7J739_PAPSO</name>
<protein>
    <submittedName>
        <fullName evidence="1">Uncharacterized protein</fullName>
    </submittedName>
</protein>
<evidence type="ECO:0000313" key="2">
    <source>
        <dbReference type="Proteomes" id="UP000316621"/>
    </source>
</evidence>
<dbReference type="AlphaFoldDB" id="A0A4Y7J739"/>